<keyword evidence="1 6" id="KW-0645">Protease</keyword>
<keyword evidence="3 6" id="KW-0378">Hydrolase</keyword>
<organism evidence="8 9">
    <name type="scientific">Butyrivibrio hungatei</name>
    <dbReference type="NCBI Taxonomy" id="185008"/>
    <lineage>
        <taxon>Bacteria</taxon>
        <taxon>Bacillati</taxon>
        <taxon>Bacillota</taxon>
        <taxon>Clostridia</taxon>
        <taxon>Lachnospirales</taxon>
        <taxon>Lachnospiraceae</taxon>
        <taxon>Butyrivibrio</taxon>
    </lineage>
</organism>
<dbReference type="Pfam" id="PF01432">
    <property type="entry name" value="Peptidase_M3"/>
    <property type="match status" value="1"/>
</dbReference>
<dbReference type="GO" id="GO:0006518">
    <property type="term" value="P:peptide metabolic process"/>
    <property type="evidence" value="ECO:0007669"/>
    <property type="project" value="TreeGrafter"/>
</dbReference>
<dbReference type="GO" id="GO:0006508">
    <property type="term" value="P:proteolysis"/>
    <property type="evidence" value="ECO:0007669"/>
    <property type="project" value="UniProtKB-KW"/>
</dbReference>
<accession>A0A1G5ABI2</accession>
<dbReference type="PANTHER" id="PTHR11804">
    <property type="entry name" value="PROTEASE M3 THIMET OLIGOPEPTIDASE-RELATED"/>
    <property type="match status" value="1"/>
</dbReference>
<evidence type="ECO:0000256" key="5">
    <source>
        <dbReference type="ARBA" id="ARBA00023049"/>
    </source>
</evidence>
<evidence type="ECO:0000313" key="8">
    <source>
        <dbReference type="EMBL" id="SCX75242.1"/>
    </source>
</evidence>
<dbReference type="Proteomes" id="UP000183047">
    <property type="component" value="Unassembled WGS sequence"/>
</dbReference>
<dbReference type="InterPro" id="IPR011976">
    <property type="entry name" value="Pept_M3B_oligopep-rel"/>
</dbReference>
<reference evidence="9" key="1">
    <citation type="submission" date="2016-10" db="EMBL/GenBank/DDBJ databases">
        <authorList>
            <person name="Varghese N."/>
            <person name="Submissions S."/>
        </authorList>
    </citation>
    <scope>NUCLEOTIDE SEQUENCE [LARGE SCALE GENOMIC DNA]</scope>
    <source>
        <strain evidence="9">XBD2006</strain>
    </source>
</reference>
<gene>
    <name evidence="8" type="ORF">SAMN02910451_00079</name>
</gene>
<dbReference type="SUPFAM" id="SSF55486">
    <property type="entry name" value="Metalloproteases ('zincins'), catalytic domain"/>
    <property type="match status" value="1"/>
</dbReference>
<dbReference type="NCBIfam" id="TIGR02289">
    <property type="entry name" value="M3_not_pepF"/>
    <property type="match status" value="1"/>
</dbReference>
<dbReference type="InterPro" id="IPR001567">
    <property type="entry name" value="Pept_M3A_M3B_dom"/>
</dbReference>
<comment type="similarity">
    <text evidence="6">Belongs to the peptidase M3 family.</text>
</comment>
<dbReference type="InterPro" id="IPR045090">
    <property type="entry name" value="Pept_M3A_M3B"/>
</dbReference>
<keyword evidence="4 6" id="KW-0862">Zinc</keyword>
<protein>
    <submittedName>
        <fullName evidence="8">Oligoendopeptidase, M3 family</fullName>
    </submittedName>
</protein>
<dbReference type="GO" id="GO:0004222">
    <property type="term" value="F:metalloendopeptidase activity"/>
    <property type="evidence" value="ECO:0007669"/>
    <property type="project" value="InterPro"/>
</dbReference>
<comment type="cofactor">
    <cofactor evidence="6">
        <name>Zn(2+)</name>
        <dbReference type="ChEBI" id="CHEBI:29105"/>
    </cofactor>
    <text evidence="6">Binds 1 zinc ion.</text>
</comment>
<evidence type="ECO:0000313" key="9">
    <source>
        <dbReference type="Proteomes" id="UP000183047"/>
    </source>
</evidence>
<dbReference type="CDD" id="cd09606">
    <property type="entry name" value="M3B_PepF"/>
    <property type="match status" value="1"/>
</dbReference>
<proteinExistence type="inferred from homology"/>
<dbReference type="PANTHER" id="PTHR11804:SF84">
    <property type="entry name" value="SACCHAROLYSIN"/>
    <property type="match status" value="1"/>
</dbReference>
<evidence type="ECO:0000259" key="7">
    <source>
        <dbReference type="Pfam" id="PF01432"/>
    </source>
</evidence>
<dbReference type="GO" id="GO:0046872">
    <property type="term" value="F:metal ion binding"/>
    <property type="evidence" value="ECO:0007669"/>
    <property type="project" value="UniProtKB-UniRule"/>
</dbReference>
<evidence type="ECO:0000256" key="1">
    <source>
        <dbReference type="ARBA" id="ARBA00022670"/>
    </source>
</evidence>
<dbReference type="AlphaFoldDB" id="A0A1G5ABI2"/>
<keyword evidence="9" id="KW-1185">Reference proteome</keyword>
<dbReference type="Gene3D" id="1.10.1370.30">
    <property type="match status" value="1"/>
</dbReference>
<evidence type="ECO:0000256" key="6">
    <source>
        <dbReference type="RuleBase" id="RU003435"/>
    </source>
</evidence>
<name>A0A1G5ABI2_9FIRM</name>
<keyword evidence="5 6" id="KW-0482">Metalloprotease</keyword>
<dbReference type="OrthoDB" id="9762795at2"/>
<feature type="domain" description="Peptidase M3A/M3B catalytic" evidence="7">
    <location>
        <begin position="169"/>
        <end position="506"/>
    </location>
</feature>
<dbReference type="RefSeq" id="WP_074460961.1">
    <property type="nucleotide sequence ID" value="NZ_FMUR01000003.1"/>
</dbReference>
<evidence type="ECO:0000256" key="2">
    <source>
        <dbReference type="ARBA" id="ARBA00022723"/>
    </source>
</evidence>
<sequence length="558" mass="66051">MKFSEIPYKRFDIDEVKQKYESLIESSKNAASGEEQFEIHKKYYELSSDIVSTIRIGNFRHDIDTSDKFYAAEKEYIDEQLPVIEQLENEYKKVLFNSPYRDYMEEKIGKVAFKNIELASKSISDEILPLMQEENALVSRYDNIIASAKIPFDGEIYNLSLLRKFQTGKDREVRKRAWKAYSDYFLTVTDELDDIFDKLVKNRTAQAKALGYDSFVELGYNRMIRNSYRRKEVESFRKQIKESFVPLVSKINEERRKQIGVDKLKYYDHEVFFKEGNPCPIGTPEQIMKAGQEMYRELSPETAEFIDFMMDNEFFDVLGRKNKKQGGYMEYLPKYKAPIIFANFNGTSGDIDVITHECGHAFQGYVTRNEEILENLDITMETAEIHSMSMEYFTYGWMKKFFGEKEKEYFKMHLEDSISFVPYGCMVDEFQHIVYDNPDMTPKQRKEAWMELEKTYRPEMDYEDDEFLGQGGFWQKQLHIFGLPFYYIDYVLASVVAMQFKVWMDKDFDDAWRHYLELCKLSAKDFYENELAQVGLLSPFKDGTISKLVSEMEREAFK</sequence>
<dbReference type="EMBL" id="FMUR01000003">
    <property type="protein sequence ID" value="SCX75242.1"/>
    <property type="molecule type" value="Genomic_DNA"/>
</dbReference>
<keyword evidence="2 6" id="KW-0479">Metal-binding</keyword>
<dbReference type="STRING" id="185008.bhn_I0959"/>
<evidence type="ECO:0000256" key="4">
    <source>
        <dbReference type="ARBA" id="ARBA00022833"/>
    </source>
</evidence>
<evidence type="ECO:0000256" key="3">
    <source>
        <dbReference type="ARBA" id="ARBA00022801"/>
    </source>
</evidence>